<proteinExistence type="predicted"/>
<dbReference type="AlphaFoldDB" id="A0A6J6CI62"/>
<protein>
    <submittedName>
        <fullName evidence="1">Unannotated protein</fullName>
    </submittedName>
</protein>
<sequence>MKKIYLVHFRKNLLCLILIFSSLNTVLAQDKNYGKWFVYFGNQKINSKWLLQSDMQYRLNQIPGQKSQLLLRAGIGYNLTESNNNILLGFAYVQSNLEEGDETIPTINETRIYQQYLYKQKRDNLFISHRVRMEERFFVNDFALRTRYFLAVQKPLNGRLLNRRSIYASGFNELFIDISNQKIDRNRFFTGIGYALTNDIRLETGYLIQSQKNFTRGQFQFIVYNNLSF</sequence>
<accession>A0A6J6CI62</accession>
<gene>
    <name evidence="1" type="ORF">UFOPK1440_01138</name>
</gene>
<dbReference type="InterPro" id="IPR019619">
    <property type="entry name" value="DUF2490"/>
</dbReference>
<dbReference type="Pfam" id="PF10677">
    <property type="entry name" value="DUF2490"/>
    <property type="match status" value="1"/>
</dbReference>
<evidence type="ECO:0000313" key="1">
    <source>
        <dbReference type="EMBL" id="CAB4550964.1"/>
    </source>
</evidence>
<dbReference type="EMBL" id="CAEZSP010000090">
    <property type="protein sequence ID" value="CAB4550964.1"/>
    <property type="molecule type" value="Genomic_DNA"/>
</dbReference>
<organism evidence="1">
    <name type="scientific">freshwater metagenome</name>
    <dbReference type="NCBI Taxonomy" id="449393"/>
    <lineage>
        <taxon>unclassified sequences</taxon>
        <taxon>metagenomes</taxon>
        <taxon>ecological metagenomes</taxon>
    </lineage>
</organism>
<name>A0A6J6CI62_9ZZZZ</name>
<reference evidence="1" key="1">
    <citation type="submission" date="2020-05" db="EMBL/GenBank/DDBJ databases">
        <authorList>
            <person name="Chiriac C."/>
            <person name="Salcher M."/>
            <person name="Ghai R."/>
            <person name="Kavagutti S V."/>
        </authorList>
    </citation>
    <scope>NUCLEOTIDE SEQUENCE</scope>
</reference>